<reference evidence="2" key="2">
    <citation type="submission" date="2020-05" db="UniProtKB">
        <authorList>
            <consortium name="EnsemblMetazoa"/>
        </authorList>
    </citation>
    <scope>IDENTIFICATION</scope>
    <source>
        <strain evidence="2">IAEA</strain>
    </source>
</reference>
<evidence type="ECO:0000313" key="2">
    <source>
        <dbReference type="EnsemblMetazoa" id="GBRI014515-PA"/>
    </source>
</evidence>
<proteinExistence type="predicted"/>
<dbReference type="VEuPathDB" id="VectorBase:GBRI014515"/>
<evidence type="ECO:0000256" key="1">
    <source>
        <dbReference type="SAM" id="Phobius"/>
    </source>
</evidence>
<reference evidence="3" key="1">
    <citation type="submission" date="2014-03" db="EMBL/GenBank/DDBJ databases">
        <authorList>
            <person name="Aksoy S."/>
            <person name="Warren W."/>
            <person name="Wilson R.K."/>
        </authorList>
    </citation>
    <scope>NUCLEOTIDE SEQUENCE [LARGE SCALE GENOMIC DNA]</scope>
    <source>
        <strain evidence="3">IAEA</strain>
    </source>
</reference>
<keyword evidence="3" id="KW-1185">Reference proteome</keyword>
<feature type="transmembrane region" description="Helical" evidence="1">
    <location>
        <begin position="95"/>
        <end position="117"/>
    </location>
</feature>
<keyword evidence="1" id="KW-0472">Membrane</keyword>
<evidence type="ECO:0000313" key="3">
    <source>
        <dbReference type="Proteomes" id="UP000091820"/>
    </source>
</evidence>
<dbReference type="Proteomes" id="UP000091820">
    <property type="component" value="Unassembled WGS sequence"/>
</dbReference>
<accession>A0A1A9WCJ2</accession>
<organism evidence="2 3">
    <name type="scientific">Glossina brevipalpis</name>
    <dbReference type="NCBI Taxonomy" id="37001"/>
    <lineage>
        <taxon>Eukaryota</taxon>
        <taxon>Metazoa</taxon>
        <taxon>Ecdysozoa</taxon>
        <taxon>Arthropoda</taxon>
        <taxon>Hexapoda</taxon>
        <taxon>Insecta</taxon>
        <taxon>Pterygota</taxon>
        <taxon>Neoptera</taxon>
        <taxon>Endopterygota</taxon>
        <taxon>Diptera</taxon>
        <taxon>Brachycera</taxon>
        <taxon>Muscomorpha</taxon>
        <taxon>Hippoboscoidea</taxon>
        <taxon>Glossinidae</taxon>
        <taxon>Glossina</taxon>
    </lineage>
</organism>
<dbReference type="AlphaFoldDB" id="A0A1A9WCJ2"/>
<keyword evidence="1" id="KW-0812">Transmembrane</keyword>
<dbReference type="EnsemblMetazoa" id="GBRI014515-RA">
    <property type="protein sequence ID" value="GBRI014515-PA"/>
    <property type="gene ID" value="GBRI014515"/>
</dbReference>
<protein>
    <submittedName>
        <fullName evidence="2">Uncharacterized protein</fullName>
    </submittedName>
</protein>
<keyword evidence="1" id="KW-1133">Transmembrane helix</keyword>
<sequence>MFVEVPTIVPFKCCWGFIPMKVIIAPVQAETTCCKGRIRNRGSSNSNLGFLRGFTPPNSVFCKFINFELLRAGWFVTSAASLLSLPIIYNISYVAFAFASLLHPLVLLIDTFVKILLNNICSTLTYYGGYNSSEIPSATSSPN</sequence>
<name>A0A1A9WCJ2_9MUSC</name>